<evidence type="ECO:0000313" key="6">
    <source>
        <dbReference type="EnsemblPlants" id="MELO3C025219.2.1"/>
    </source>
</evidence>
<dbReference type="InParanoid" id="A0A1S3CIS8"/>
<keyword evidence="3" id="KW-0446">Lipid-binding</keyword>
<name>A0A1S3CIS8_CUCME</name>
<feature type="signal peptide" evidence="4">
    <location>
        <begin position="1"/>
        <end position="20"/>
    </location>
</feature>
<dbReference type="RefSeq" id="XP_008463259.1">
    <property type="nucleotide sequence ID" value="XM_008465037.2"/>
</dbReference>
<keyword evidence="2" id="KW-1015">Disulfide bond</keyword>
<dbReference type="OrthoDB" id="1890443at2759"/>
<accession>A0A1S3CIS8</accession>
<reference evidence="6" key="1">
    <citation type="submission" date="2023-03" db="UniProtKB">
        <authorList>
            <consortium name="EnsemblPlants"/>
        </authorList>
    </citation>
    <scope>IDENTIFICATION</scope>
</reference>
<dbReference type="CDD" id="cd01960">
    <property type="entry name" value="nsLTP1"/>
    <property type="match status" value="1"/>
</dbReference>
<keyword evidence="3" id="KW-0813">Transport</keyword>
<evidence type="ECO:0000259" key="5">
    <source>
        <dbReference type="SMART" id="SM00499"/>
    </source>
</evidence>
<dbReference type="SMART" id="SM00499">
    <property type="entry name" value="AAI"/>
    <property type="match status" value="1"/>
</dbReference>
<dbReference type="GO" id="GO:0006869">
    <property type="term" value="P:lipid transport"/>
    <property type="evidence" value="ECO:0007669"/>
    <property type="project" value="InterPro"/>
</dbReference>
<dbReference type="KEGG" id="cmo:103501462"/>
<proteinExistence type="inferred from homology"/>
<dbReference type="Gene3D" id="1.10.110.10">
    <property type="entry name" value="Plant lipid-transfer and hydrophobic proteins"/>
    <property type="match status" value="1"/>
</dbReference>
<dbReference type="eggNOG" id="ENOG502S4CI">
    <property type="taxonomic scope" value="Eukaryota"/>
</dbReference>
<dbReference type="Proteomes" id="UP001652600">
    <property type="component" value="Chromosome 8"/>
</dbReference>
<dbReference type="EnsemblPlants" id="MELO3C025219.2.1">
    <property type="protein sequence ID" value="MELO3C025219.2.1"/>
    <property type="gene ID" value="MELO3C025219.2"/>
</dbReference>
<keyword evidence="4" id="KW-0732">Signal</keyword>
<comment type="function">
    <text evidence="3">Plant non-specific lipid-transfer proteins transfer phospholipids as well as galactolipids across membranes. May play a role in wax or cutin deposition in the cell walls of expanding epidermal cells and certain secretory tissues.</text>
</comment>
<evidence type="ECO:0000256" key="3">
    <source>
        <dbReference type="RuleBase" id="RU000628"/>
    </source>
</evidence>
<evidence type="ECO:0000256" key="2">
    <source>
        <dbReference type="ARBA" id="ARBA00023157"/>
    </source>
</evidence>
<dbReference type="AlphaFoldDB" id="A0A1S3CIS8"/>
<protein>
    <recommendedName>
        <fullName evidence="3">Non-specific lipid-transfer protein</fullName>
    </recommendedName>
</protein>
<feature type="domain" description="Bifunctional inhibitor/plant lipid transfer protein/seed storage helical" evidence="5">
    <location>
        <begin position="34"/>
        <end position="120"/>
    </location>
</feature>
<comment type="similarity">
    <text evidence="1 3">Belongs to the plant LTP family.</text>
</comment>
<feature type="chain" id="PRO_5044565691" description="Non-specific lipid-transfer protein" evidence="4">
    <location>
        <begin position="21"/>
        <end position="125"/>
    </location>
</feature>
<evidence type="ECO:0000313" key="8">
    <source>
        <dbReference type="RefSeq" id="XP_008463259.1"/>
    </source>
</evidence>
<organism evidence="7 8">
    <name type="scientific">Cucumis melo</name>
    <name type="common">Muskmelon</name>
    <dbReference type="NCBI Taxonomy" id="3656"/>
    <lineage>
        <taxon>Eukaryota</taxon>
        <taxon>Viridiplantae</taxon>
        <taxon>Streptophyta</taxon>
        <taxon>Embryophyta</taxon>
        <taxon>Tracheophyta</taxon>
        <taxon>Spermatophyta</taxon>
        <taxon>Magnoliopsida</taxon>
        <taxon>eudicotyledons</taxon>
        <taxon>Gunneridae</taxon>
        <taxon>Pentapetalae</taxon>
        <taxon>rosids</taxon>
        <taxon>fabids</taxon>
        <taxon>Cucurbitales</taxon>
        <taxon>Cucurbitaceae</taxon>
        <taxon>Benincaseae</taxon>
        <taxon>Cucumis</taxon>
    </lineage>
</organism>
<evidence type="ECO:0000256" key="4">
    <source>
        <dbReference type="SAM" id="SignalP"/>
    </source>
</evidence>
<dbReference type="Pfam" id="PF00234">
    <property type="entry name" value="Tryp_alpha_amyl"/>
    <property type="match status" value="1"/>
</dbReference>
<evidence type="ECO:0000313" key="7">
    <source>
        <dbReference type="Proteomes" id="UP001652600"/>
    </source>
</evidence>
<dbReference type="SMR" id="A0A1S3CIS8"/>
<dbReference type="InterPro" id="IPR036312">
    <property type="entry name" value="Bifun_inhib/LTP/seed_sf"/>
</dbReference>
<dbReference type="InterPro" id="IPR016140">
    <property type="entry name" value="Bifunc_inhib/LTP/seed_store"/>
</dbReference>
<gene>
    <name evidence="8" type="primary">LOC103501462</name>
    <name evidence="6" type="synonym">103501462</name>
</gene>
<dbReference type="Gramene" id="MELO3C025219.2.1">
    <property type="protein sequence ID" value="MELO3C025219.2.1"/>
    <property type="gene ID" value="MELO3C025219.2"/>
</dbReference>
<dbReference type="SUPFAM" id="SSF47699">
    <property type="entry name" value="Bifunctional inhibitor/lipid-transfer protein/seed storage 2S albumin"/>
    <property type="match status" value="1"/>
</dbReference>
<reference evidence="8" key="2">
    <citation type="submission" date="2025-04" db="UniProtKB">
        <authorList>
            <consortium name="RefSeq"/>
        </authorList>
    </citation>
    <scope>IDENTIFICATION</scope>
</reference>
<dbReference type="GO" id="GO:0008289">
    <property type="term" value="F:lipid binding"/>
    <property type="evidence" value="ECO:0007669"/>
    <property type="project" value="UniProtKB-KW"/>
</dbReference>
<dbReference type="PRINTS" id="PR00382">
    <property type="entry name" value="LIPIDTRNSFER"/>
</dbReference>
<sequence>MASNLITILKLGLTVTLLYAVIGGGVTTEATVTCNQVVSNLSPCISYVTGGGSPSFNCCSGVRQLNKAAQTTPDRQDVCRCLKSLINGVTYNGQNVANAAALPTKCGVNLPYTINPNADCSTIKM</sequence>
<dbReference type="PANTHER" id="PTHR33076">
    <property type="entry name" value="NON-SPECIFIC LIPID-TRANSFER PROTEIN 2-RELATED"/>
    <property type="match status" value="1"/>
</dbReference>
<keyword evidence="7" id="KW-1185">Reference proteome</keyword>
<dbReference type="GeneID" id="103501462"/>
<evidence type="ECO:0000256" key="1">
    <source>
        <dbReference type="ARBA" id="ARBA00009748"/>
    </source>
</evidence>
<dbReference type="InterPro" id="IPR000528">
    <property type="entry name" value="Plant_nsLTP"/>
</dbReference>